<dbReference type="STRING" id="993689.GCA_002077135_00746"/>
<evidence type="ECO:0000313" key="1">
    <source>
        <dbReference type="EMBL" id="THD11984.1"/>
    </source>
</evidence>
<comment type="caution">
    <text evidence="1">The sequence shown here is derived from an EMBL/GenBank/DDBJ whole genome shotgun (WGS) entry which is preliminary data.</text>
</comment>
<organism evidence="1 2">
    <name type="scientific">Metallibacterium scheffleri</name>
    <dbReference type="NCBI Taxonomy" id="993689"/>
    <lineage>
        <taxon>Bacteria</taxon>
        <taxon>Pseudomonadati</taxon>
        <taxon>Pseudomonadota</taxon>
        <taxon>Gammaproteobacteria</taxon>
        <taxon>Lysobacterales</taxon>
        <taxon>Rhodanobacteraceae</taxon>
        <taxon>Metallibacterium</taxon>
    </lineage>
</organism>
<accession>A0A4S3KUL8</accession>
<evidence type="ECO:0000313" key="2">
    <source>
        <dbReference type="Proteomes" id="UP000307749"/>
    </source>
</evidence>
<protein>
    <recommendedName>
        <fullName evidence="3">DUF3240 domain-containing protein</fullName>
    </recommendedName>
</protein>
<keyword evidence="2" id="KW-1185">Reference proteome</keyword>
<dbReference type="EMBL" id="MWQO01000004">
    <property type="protein sequence ID" value="THD11984.1"/>
    <property type="molecule type" value="Genomic_DNA"/>
</dbReference>
<sequence>MNHDTDTLQLVLIAPRAVEDALLDALLTAQPALGGFSTLRIDGHAEDFRRASVRELVRGRIERTQFTLVLPTARVAQLLDALGTQFKGAGLHWWTTPVNDHGRLA</sequence>
<dbReference type="Pfam" id="PF11582">
    <property type="entry name" value="DUF3240"/>
    <property type="match status" value="1"/>
</dbReference>
<reference evidence="1 2" key="1">
    <citation type="submission" date="2017-02" db="EMBL/GenBank/DDBJ databases">
        <title>Whole genome sequencing of Metallibacterium scheffleri DSM 24874 (T).</title>
        <authorList>
            <person name="Kumar S."/>
            <person name="Patil P."/>
            <person name="Patil P.B."/>
        </authorList>
    </citation>
    <scope>NUCLEOTIDE SEQUENCE [LARGE SCALE GENOMIC DNA]</scope>
    <source>
        <strain evidence="1 2">DSM 24874</strain>
    </source>
</reference>
<dbReference type="InterPro" id="IPR015867">
    <property type="entry name" value="N-reg_PII/ATP_PRibTrfase_C"/>
</dbReference>
<proteinExistence type="predicted"/>
<name>A0A4S3KUL8_9GAMM</name>
<dbReference type="InterPro" id="IPR021634">
    <property type="entry name" value="DUF3240"/>
</dbReference>
<evidence type="ECO:0008006" key="3">
    <source>
        <dbReference type="Google" id="ProtNLM"/>
    </source>
</evidence>
<gene>
    <name evidence="1" type="ORF">B1806_01235</name>
</gene>
<dbReference type="RefSeq" id="WP_081126135.1">
    <property type="nucleotide sequence ID" value="NZ_DAHXOC010000004.1"/>
</dbReference>
<dbReference type="AlphaFoldDB" id="A0A4S3KUL8"/>
<dbReference type="OrthoDB" id="9180928at2"/>
<dbReference type="Proteomes" id="UP000307749">
    <property type="component" value="Unassembled WGS sequence"/>
</dbReference>
<dbReference type="Gene3D" id="3.30.70.120">
    <property type="match status" value="1"/>
</dbReference>